<dbReference type="PANTHER" id="PTHR48100:SF1">
    <property type="entry name" value="HISTIDINE PHOSPHATASE FAMILY PROTEIN-RELATED"/>
    <property type="match status" value="1"/>
</dbReference>
<dbReference type="Proteomes" id="UP001431181">
    <property type="component" value="Unassembled WGS sequence"/>
</dbReference>
<dbReference type="SMART" id="SM00855">
    <property type="entry name" value="PGAM"/>
    <property type="match status" value="1"/>
</dbReference>
<keyword evidence="2" id="KW-1185">Reference proteome</keyword>
<reference evidence="1" key="1">
    <citation type="submission" date="2022-11" db="EMBL/GenBank/DDBJ databases">
        <title>Marinomonas sp. nov., isolated from marine algae.</title>
        <authorList>
            <person name="Choi D.G."/>
            <person name="Kim J.M."/>
            <person name="Lee J.K."/>
            <person name="Baek J.H."/>
            <person name="Jeon C.O."/>
        </authorList>
    </citation>
    <scope>NUCLEOTIDE SEQUENCE</scope>
    <source>
        <strain evidence="1">KJ51-3</strain>
    </source>
</reference>
<gene>
    <name evidence="1" type="ORF">ONZ52_16210</name>
</gene>
<dbReference type="EMBL" id="JAPEUL010000009">
    <property type="protein sequence ID" value="MCW4630388.1"/>
    <property type="molecule type" value="Genomic_DNA"/>
</dbReference>
<dbReference type="Gene3D" id="3.40.50.1240">
    <property type="entry name" value="Phosphoglycerate mutase-like"/>
    <property type="match status" value="1"/>
</dbReference>
<proteinExistence type="predicted"/>
<protein>
    <submittedName>
        <fullName evidence="1">Histidine phosphatase family protein</fullName>
    </submittedName>
</protein>
<sequence length="78" mass="8496">MTLIPKPFVFARHAQSEFNAAFRIGGFTDSPLSETGIQQAKDAAPILSAIDWSLVATSTLQRTQETALHAVPKKHYGL</sequence>
<evidence type="ECO:0000313" key="2">
    <source>
        <dbReference type="Proteomes" id="UP001431181"/>
    </source>
</evidence>
<organism evidence="1 2">
    <name type="scientific">Marinomonas rhodophyticola</name>
    <dbReference type="NCBI Taxonomy" id="2992803"/>
    <lineage>
        <taxon>Bacteria</taxon>
        <taxon>Pseudomonadati</taxon>
        <taxon>Pseudomonadota</taxon>
        <taxon>Gammaproteobacteria</taxon>
        <taxon>Oceanospirillales</taxon>
        <taxon>Oceanospirillaceae</taxon>
        <taxon>Marinomonas</taxon>
    </lineage>
</organism>
<evidence type="ECO:0000313" key="1">
    <source>
        <dbReference type="EMBL" id="MCW4630388.1"/>
    </source>
</evidence>
<accession>A0ABT3KIM2</accession>
<dbReference type="RefSeq" id="WP_265219747.1">
    <property type="nucleotide sequence ID" value="NZ_JAPEUL010000009.1"/>
</dbReference>
<dbReference type="InterPro" id="IPR050275">
    <property type="entry name" value="PGM_Phosphatase"/>
</dbReference>
<dbReference type="PIRSF" id="PIRSF000709">
    <property type="entry name" value="6PFK_2-Ptase"/>
    <property type="match status" value="1"/>
</dbReference>
<dbReference type="InterPro" id="IPR029033">
    <property type="entry name" value="His_PPase_superfam"/>
</dbReference>
<dbReference type="Pfam" id="PF00300">
    <property type="entry name" value="His_Phos_1"/>
    <property type="match status" value="1"/>
</dbReference>
<dbReference type="CDD" id="cd07067">
    <property type="entry name" value="HP_PGM_like"/>
    <property type="match status" value="1"/>
</dbReference>
<comment type="caution">
    <text evidence="1">The sequence shown here is derived from an EMBL/GenBank/DDBJ whole genome shotgun (WGS) entry which is preliminary data.</text>
</comment>
<dbReference type="InterPro" id="IPR013078">
    <property type="entry name" value="His_Pase_superF_clade-1"/>
</dbReference>
<name>A0ABT3KIM2_9GAMM</name>
<dbReference type="PANTHER" id="PTHR48100">
    <property type="entry name" value="BROAD-SPECIFICITY PHOSPHATASE YOR283W-RELATED"/>
    <property type="match status" value="1"/>
</dbReference>
<dbReference type="SUPFAM" id="SSF53254">
    <property type="entry name" value="Phosphoglycerate mutase-like"/>
    <property type="match status" value="1"/>
</dbReference>